<evidence type="ECO:0000313" key="2">
    <source>
        <dbReference type="EMBL" id="GAA3756256.1"/>
    </source>
</evidence>
<keyword evidence="1" id="KW-0732">Signal</keyword>
<feature type="chain" id="PRO_5047083689" evidence="1">
    <location>
        <begin position="29"/>
        <end position="461"/>
    </location>
</feature>
<proteinExistence type="predicted"/>
<evidence type="ECO:0000313" key="3">
    <source>
        <dbReference type="Proteomes" id="UP001500540"/>
    </source>
</evidence>
<reference evidence="3" key="1">
    <citation type="journal article" date="2019" name="Int. J. Syst. Evol. Microbiol.">
        <title>The Global Catalogue of Microorganisms (GCM) 10K type strain sequencing project: providing services to taxonomists for standard genome sequencing and annotation.</title>
        <authorList>
            <consortium name="The Broad Institute Genomics Platform"/>
            <consortium name="The Broad Institute Genome Sequencing Center for Infectious Disease"/>
            <person name="Wu L."/>
            <person name="Ma J."/>
        </authorList>
    </citation>
    <scope>NUCLEOTIDE SEQUENCE [LARGE SCALE GENOMIC DNA]</scope>
    <source>
        <strain evidence="3">JCM 16950</strain>
    </source>
</reference>
<sequence>MTRRFTRALTTIAAAAAIVLTGGIAAQADVTTTTTTATHVTGTLPDGATWVADRPAVWNGVLVLYSHGFGPLNAVDAPDPASHQALLDSGYALVGSSYSGPTWWALASATDDQFAALAAATPIIGRPEQVLALGTSMGGLISAQEAERADGRIDGALTTCGLLGGGVNLNNYQLDGEHAIAQLLASDPDIQLVDYTSQDQVQAATAALTDAVTTGQQTAQGRARIALAAALLQTPDWISGDTPPTSFVEQEAQEAAWLPPQLGFVISGRPTIEASAGGNASWNIGVDYATLIRQSDRYPQVRALYRAAGLDLDADLRTLTRTADIAPDTAALRSLTATSTLTGRITVPELTMHTISDQLAPITYENLYRAQVTHAGQGHLLRQVFTQSIGHCNFTPAEIVGALNTVHTRVSTGHWPSTTAHAMTTAADATGYGDSSFITYRPAKFVNARTYSPAASHPSGR</sequence>
<dbReference type="RefSeq" id="WP_344780452.1">
    <property type="nucleotide sequence ID" value="NZ_BAABAF010000002.1"/>
</dbReference>
<evidence type="ECO:0000256" key="1">
    <source>
        <dbReference type="SAM" id="SignalP"/>
    </source>
</evidence>
<name>A0ABP7GBC4_9MICO</name>
<dbReference type="Proteomes" id="UP001500540">
    <property type="component" value="Unassembled WGS sequence"/>
</dbReference>
<keyword evidence="3" id="KW-1185">Reference proteome</keyword>
<dbReference type="SUPFAM" id="SSF53474">
    <property type="entry name" value="alpha/beta-Hydrolases"/>
    <property type="match status" value="1"/>
</dbReference>
<dbReference type="Gene3D" id="3.40.50.1820">
    <property type="entry name" value="alpha/beta hydrolase"/>
    <property type="match status" value="1"/>
</dbReference>
<feature type="signal peptide" evidence="1">
    <location>
        <begin position="1"/>
        <end position="28"/>
    </location>
</feature>
<protein>
    <submittedName>
        <fullName evidence="2">Alpha/beta hydrolase</fullName>
    </submittedName>
</protein>
<organism evidence="2 3">
    <name type="scientific">Microbacterium kribbense</name>
    <dbReference type="NCBI Taxonomy" id="433645"/>
    <lineage>
        <taxon>Bacteria</taxon>
        <taxon>Bacillati</taxon>
        <taxon>Actinomycetota</taxon>
        <taxon>Actinomycetes</taxon>
        <taxon>Micrococcales</taxon>
        <taxon>Microbacteriaceae</taxon>
        <taxon>Microbacterium</taxon>
    </lineage>
</organism>
<dbReference type="GO" id="GO:0016787">
    <property type="term" value="F:hydrolase activity"/>
    <property type="evidence" value="ECO:0007669"/>
    <property type="project" value="UniProtKB-KW"/>
</dbReference>
<dbReference type="EMBL" id="BAABAF010000002">
    <property type="protein sequence ID" value="GAA3756256.1"/>
    <property type="molecule type" value="Genomic_DNA"/>
</dbReference>
<dbReference type="InterPro" id="IPR029058">
    <property type="entry name" value="AB_hydrolase_fold"/>
</dbReference>
<keyword evidence="2" id="KW-0378">Hydrolase</keyword>
<gene>
    <name evidence="2" type="ORF">GCM10022240_06350</name>
</gene>
<accession>A0ABP7GBC4</accession>
<comment type="caution">
    <text evidence="2">The sequence shown here is derived from an EMBL/GenBank/DDBJ whole genome shotgun (WGS) entry which is preliminary data.</text>
</comment>